<name>A0A066UC52_9GAMM</name>
<comment type="caution">
    <text evidence="1">The sequence shown here is derived from an EMBL/GenBank/DDBJ whole genome shotgun (WGS) entry which is preliminary data.</text>
</comment>
<reference evidence="1 2" key="1">
    <citation type="journal article" date="2014" name="Genome Announc.">
        <title>Draft Genome Sequence of Moraxella bovoculi Strain 237T (ATCC BAA-1259T) Isolated from a Calf with Infectious Bovine Keratoconjunctivitis.</title>
        <authorList>
            <person name="Calcutt M.J."/>
            <person name="Foecking M.F."/>
            <person name="Martin N.T."/>
            <person name="Mhlanga-Mutangadura T."/>
            <person name="Reilly T.J."/>
        </authorList>
    </citation>
    <scope>NUCLEOTIDE SEQUENCE [LARGE SCALE GENOMIC DNA]</scope>
    <source>
        <strain evidence="1 2">237</strain>
    </source>
</reference>
<gene>
    <name evidence="1" type="ORF">MBO_05702</name>
</gene>
<dbReference type="EMBL" id="AOMT01000023">
    <property type="protein sequence ID" value="KDN25006.1"/>
    <property type="molecule type" value="Genomic_DNA"/>
</dbReference>
<dbReference type="RefSeq" id="WP_046698526.1">
    <property type="nucleotide sequence ID" value="NZ_AOMT01000023.1"/>
</dbReference>
<accession>A0A066UC52</accession>
<protein>
    <recommendedName>
        <fullName evidence="3">Transcriptional regulator</fullName>
    </recommendedName>
</protein>
<evidence type="ECO:0000313" key="1">
    <source>
        <dbReference type="EMBL" id="KDN25006.1"/>
    </source>
</evidence>
<keyword evidence="2" id="KW-1185">Reference proteome</keyword>
<dbReference type="OrthoDB" id="8613885at2"/>
<dbReference type="AlphaFoldDB" id="A0A066UC52"/>
<evidence type="ECO:0000313" key="2">
    <source>
        <dbReference type="Proteomes" id="UP000035860"/>
    </source>
</evidence>
<dbReference type="Proteomes" id="UP000035860">
    <property type="component" value="Unassembled WGS sequence"/>
</dbReference>
<organism evidence="1 2">
    <name type="scientific">Moraxella bovoculi 237</name>
    <dbReference type="NCBI Taxonomy" id="743974"/>
    <lineage>
        <taxon>Bacteria</taxon>
        <taxon>Pseudomonadati</taxon>
        <taxon>Pseudomonadota</taxon>
        <taxon>Gammaproteobacteria</taxon>
        <taxon>Moraxellales</taxon>
        <taxon>Moraxellaceae</taxon>
        <taxon>Moraxella</taxon>
    </lineage>
</organism>
<evidence type="ECO:0008006" key="3">
    <source>
        <dbReference type="Google" id="ProtNLM"/>
    </source>
</evidence>
<proteinExistence type="predicted"/>
<sequence>MSQRKAIFDYLMTGQTLDNQKAYKLFNMFCLPQRVSDLRLIYGIPVQSCLINLPNGKRFSSYWLERDYIAKVKAGEIESVWGANLATP</sequence>